<gene>
    <name evidence="1" type="ORF">V7S43_007936</name>
</gene>
<dbReference type="EMBL" id="JBIMZQ010000015">
    <property type="protein sequence ID" value="KAL3666991.1"/>
    <property type="molecule type" value="Genomic_DNA"/>
</dbReference>
<reference evidence="1 2" key="1">
    <citation type="submission" date="2024-09" db="EMBL/GenBank/DDBJ databases">
        <title>Genome sequencing and assembly of Phytophthora oleae, isolate VK10A, causative agent of rot of olive drupes.</title>
        <authorList>
            <person name="Conti Taguali S."/>
            <person name="Riolo M."/>
            <person name="La Spada F."/>
            <person name="Cacciola S.O."/>
            <person name="Dionisio G."/>
        </authorList>
    </citation>
    <scope>NUCLEOTIDE SEQUENCE [LARGE SCALE GENOMIC DNA]</scope>
    <source>
        <strain evidence="1 2">VK10A</strain>
    </source>
</reference>
<comment type="caution">
    <text evidence="1">The sequence shown here is derived from an EMBL/GenBank/DDBJ whole genome shotgun (WGS) entry which is preliminary data.</text>
</comment>
<dbReference type="AlphaFoldDB" id="A0ABD3FL03"/>
<name>A0ABD3FL03_9STRA</name>
<keyword evidence="2" id="KW-1185">Reference proteome</keyword>
<sequence length="107" mass="11924">MAPPLVPPCISYFDQLSAVQGLTSFANAHWYEPMAHVLYRVHEFVTANMDADPAHTPKRVERTLHEVNQFLGAAFTPLAADSSYWWREFSTAVVHRVPVGFVGHGAS</sequence>
<evidence type="ECO:0000313" key="2">
    <source>
        <dbReference type="Proteomes" id="UP001632037"/>
    </source>
</evidence>
<dbReference type="Proteomes" id="UP001632037">
    <property type="component" value="Unassembled WGS sequence"/>
</dbReference>
<accession>A0ABD3FL03</accession>
<proteinExistence type="predicted"/>
<protein>
    <submittedName>
        <fullName evidence="1">Uncharacterized protein</fullName>
    </submittedName>
</protein>
<evidence type="ECO:0000313" key="1">
    <source>
        <dbReference type="EMBL" id="KAL3666991.1"/>
    </source>
</evidence>
<organism evidence="1 2">
    <name type="scientific">Phytophthora oleae</name>
    <dbReference type="NCBI Taxonomy" id="2107226"/>
    <lineage>
        <taxon>Eukaryota</taxon>
        <taxon>Sar</taxon>
        <taxon>Stramenopiles</taxon>
        <taxon>Oomycota</taxon>
        <taxon>Peronosporomycetes</taxon>
        <taxon>Peronosporales</taxon>
        <taxon>Peronosporaceae</taxon>
        <taxon>Phytophthora</taxon>
    </lineage>
</organism>